<evidence type="ECO:0000313" key="8">
    <source>
        <dbReference type="EMBL" id="AFB35531.1"/>
    </source>
</evidence>
<dbReference type="GO" id="GO:0017119">
    <property type="term" value="C:Golgi transport complex"/>
    <property type="evidence" value="ECO:0007669"/>
    <property type="project" value="InterPro"/>
</dbReference>
<evidence type="ECO:0000256" key="2">
    <source>
        <dbReference type="ARBA" id="ARBA00006653"/>
    </source>
</evidence>
<dbReference type="Pfam" id="PF08700">
    <property type="entry name" value="VPS51_Exo84_N"/>
    <property type="match status" value="1"/>
</dbReference>
<dbReference type="InterPro" id="IPR033370">
    <property type="entry name" value="COG1"/>
</dbReference>
<gene>
    <name evidence="8" type="primary">VVUP1</name>
</gene>
<dbReference type="EMBL" id="JN830960">
    <property type="protein sequence ID" value="AFB35531.1"/>
    <property type="molecule type" value="Genomic_DNA"/>
</dbReference>
<dbReference type="PANTHER" id="PTHR31658:SF0">
    <property type="entry name" value="CONSERVED OLIGOMERIC GOLGI COMPLEX SUBUNIT 1"/>
    <property type="match status" value="1"/>
</dbReference>
<dbReference type="GO" id="GO:0015031">
    <property type="term" value="P:protein transport"/>
    <property type="evidence" value="ECO:0007669"/>
    <property type="project" value="UniProtKB-KW"/>
</dbReference>
<organism evidence="8">
    <name type="scientific">Volvariella volvacea</name>
    <dbReference type="NCBI Taxonomy" id="36659"/>
    <lineage>
        <taxon>Eukaryota</taxon>
        <taxon>Fungi</taxon>
        <taxon>Dikarya</taxon>
        <taxon>Basidiomycota</taxon>
        <taxon>Agaricomycotina</taxon>
        <taxon>Agaricomycetes</taxon>
        <taxon>Agaricomycetidae</taxon>
        <taxon>Agaricales</taxon>
        <taxon>Pluteineae</taxon>
        <taxon>Pluteaceae</taxon>
        <taxon>Volvariella</taxon>
    </lineage>
</organism>
<proteinExistence type="inferred from homology"/>
<dbReference type="GO" id="GO:0000139">
    <property type="term" value="C:Golgi membrane"/>
    <property type="evidence" value="ECO:0007669"/>
    <property type="project" value="UniProtKB-SubCell"/>
</dbReference>
<evidence type="ECO:0000256" key="3">
    <source>
        <dbReference type="ARBA" id="ARBA00020978"/>
    </source>
</evidence>
<dbReference type="PANTHER" id="PTHR31658">
    <property type="entry name" value="CONSERVED OLIGOMERIC GOLGI COMPLEX SUBUNIT 1"/>
    <property type="match status" value="1"/>
</dbReference>
<evidence type="ECO:0000256" key="7">
    <source>
        <dbReference type="ARBA" id="ARBA00023136"/>
    </source>
</evidence>
<evidence type="ECO:0000256" key="1">
    <source>
        <dbReference type="ARBA" id="ARBA00004395"/>
    </source>
</evidence>
<name>H6VLD3_9AGAR</name>
<keyword evidence="6" id="KW-0333">Golgi apparatus</keyword>
<keyword evidence="5" id="KW-0653">Protein transport</keyword>
<evidence type="ECO:0000256" key="4">
    <source>
        <dbReference type="ARBA" id="ARBA00022448"/>
    </source>
</evidence>
<dbReference type="GO" id="GO:0006891">
    <property type="term" value="P:intra-Golgi vesicle-mediated transport"/>
    <property type="evidence" value="ECO:0007669"/>
    <property type="project" value="InterPro"/>
</dbReference>
<accession>H6VLD3</accession>
<sequence length="875" mass="96976">MSQRTPSLAIVPPLSGINNSSSKIPLLSQDALKSLNGRSPTLNTPSDVVKINPDELFTRNTILEIRGVQANLRADAEAKREELRLMVGERYRDLLQASTSIITVGKSSKQVQMALEEVKDAILSQDAPPPPKRTSVRGLDDAHLHVFQLLSAHMKLLLDAPEHLWRLMERRKYFVAAWLFLLTRVVHRALVKDSEQEEGTWSSWGIDVVEQFPIVQRQWETVSQFRTQIVHKATLSLREVSLTAEDACATMLALHVLDSRPMTDALAVFLEQRSKALRNSLQWKPEHKQPPAQFHSGPSKAANGSVIASGPKIALKEVKGAIRAALDILFSTVGIGRQVFQPNASTQSMMVRVLEHIQFDTTSSSSQDTNISDLYLTTQSLLSSLPSSTHFLLLPANIRSYRPFVDVNSQSTSVSPITLDQKLDACFSKSLDFICNAIEKWLGGLQSTKEVWKMRLSTRAWTESSGLHPAEKEKLESAFDKIYGKRISDIWSIQLIETQNSFEQALNNLQPNDGSVAGAQRDLLASLFLSQPLPTQIYKGPEDSAFKKHKSLLIKQLSGRTPLLDSVVTLLEHCSELIQQDISQIVSSNTQESSGLIDQLRQAYQPNADALCHAVFRCLDSIARRPGNDLGMLIFVNQLSMELALKSSFIHKIECSPEVVEELQNDLGELHHWILERWQERTISQILSNPESRTSSTQSGSEPSYQLVQGLSALCCALCELGLGHCGIETSFTSKTLRRFILCKLQPSLAPTESGIELNDIIFLRQLAQANGMLRNGDDDSLLKAINDEVQKHSPPNASLESSMQSFLDRTQVLFAPLLPPEAARSDDAVETKPSILLPYGIPPSDQQYHPPFELAKSSLRFGLLQVGGGISATG</sequence>
<reference evidence="8" key="1">
    <citation type="submission" date="2011-10" db="EMBL/GenBank/DDBJ databases">
        <title>Cloning of mip and mating type gene from Volvariella volvacea.</title>
        <authorList>
            <person name="Xie B.G."/>
            <person name="Bai S.Z."/>
            <person name="Chen B.Z."/>
            <person name="Gui F."/>
            <person name="Deng Y.J."/>
        </authorList>
    </citation>
    <scope>NUCLEOTIDE SEQUENCE</scope>
    <source>
        <strain evidence="8">PYd21</strain>
    </source>
</reference>
<comment type="similarity">
    <text evidence="2">Belongs to the COG1 family.</text>
</comment>
<keyword evidence="7" id="KW-0472">Membrane</keyword>
<protein>
    <recommendedName>
        <fullName evidence="3">Conserved oligomeric Golgi complex subunit 1</fullName>
    </recommendedName>
</protein>
<comment type="subcellular location">
    <subcellularLocation>
        <location evidence="1">Golgi apparatus membrane</location>
        <topology evidence="1">Peripheral membrane protein</topology>
    </subcellularLocation>
</comment>
<dbReference type="AlphaFoldDB" id="H6VLD3"/>
<keyword evidence="4" id="KW-0813">Transport</keyword>
<evidence type="ECO:0000256" key="5">
    <source>
        <dbReference type="ARBA" id="ARBA00022927"/>
    </source>
</evidence>
<evidence type="ECO:0000256" key="6">
    <source>
        <dbReference type="ARBA" id="ARBA00023034"/>
    </source>
</evidence>